<dbReference type="PANTHER" id="PTHR48098:SF3">
    <property type="entry name" value="IRON(III) ENTEROBACTIN ESTERASE"/>
    <property type="match status" value="1"/>
</dbReference>
<dbReference type="EMBL" id="BAAADS010000003">
    <property type="protein sequence ID" value="GAA0593385.1"/>
    <property type="molecule type" value="Genomic_DNA"/>
</dbReference>
<keyword evidence="1" id="KW-0378">Hydrolase</keyword>
<dbReference type="SUPFAM" id="SSF53474">
    <property type="entry name" value="alpha/beta-Hydrolases"/>
    <property type="match status" value="1"/>
</dbReference>
<keyword evidence="2" id="KW-1185">Reference proteome</keyword>
<dbReference type="GO" id="GO:0016787">
    <property type="term" value="F:hydrolase activity"/>
    <property type="evidence" value="ECO:0007669"/>
    <property type="project" value="UniProtKB-KW"/>
</dbReference>
<protein>
    <submittedName>
        <fullName evidence="1">Alpha/beta hydrolase-fold protein</fullName>
    </submittedName>
</protein>
<proteinExistence type="predicted"/>
<evidence type="ECO:0000313" key="2">
    <source>
        <dbReference type="Proteomes" id="UP001500866"/>
    </source>
</evidence>
<organism evidence="1 2">
    <name type="scientific">Virgibacillus siamensis</name>
    <dbReference type="NCBI Taxonomy" id="480071"/>
    <lineage>
        <taxon>Bacteria</taxon>
        <taxon>Bacillati</taxon>
        <taxon>Bacillota</taxon>
        <taxon>Bacilli</taxon>
        <taxon>Bacillales</taxon>
        <taxon>Bacillaceae</taxon>
        <taxon>Virgibacillus</taxon>
    </lineage>
</organism>
<dbReference type="Gene3D" id="3.40.50.1820">
    <property type="entry name" value="alpha/beta hydrolase"/>
    <property type="match status" value="1"/>
</dbReference>
<gene>
    <name evidence="1" type="ORF">GCM10009001_06940</name>
</gene>
<dbReference type="Pfam" id="PF00756">
    <property type="entry name" value="Esterase"/>
    <property type="match status" value="1"/>
</dbReference>
<comment type="caution">
    <text evidence="1">The sequence shown here is derived from an EMBL/GenBank/DDBJ whole genome shotgun (WGS) entry which is preliminary data.</text>
</comment>
<sequence length="236" mass="27055">MIDKEIDSSYLNETMTLKLYQPESFSPLYKYHICIVHDGNDYYQLGRLATLSDKLHGSGEIANTVFVGIHYKDKFDRRKKYHPNGEQNQDYIRFLVHEAVPFLDDLLPTYHMGQSRTLMGDSLAGTLALMTAIKYPNTFSNVIMQSPYVDETVIESVKQGKRMDSIDIYHTIGTAETAVETTDGKTLDFVGPNRKLANALTYSGASCHYHELESGEHTWKYWQKDLNRALMTMFDK</sequence>
<accession>A0ABN1FLN6</accession>
<name>A0ABN1FLN6_9BACI</name>
<reference evidence="1 2" key="1">
    <citation type="journal article" date="2019" name="Int. J. Syst. Evol. Microbiol.">
        <title>The Global Catalogue of Microorganisms (GCM) 10K type strain sequencing project: providing services to taxonomists for standard genome sequencing and annotation.</title>
        <authorList>
            <consortium name="The Broad Institute Genomics Platform"/>
            <consortium name="The Broad Institute Genome Sequencing Center for Infectious Disease"/>
            <person name="Wu L."/>
            <person name="Ma J."/>
        </authorList>
    </citation>
    <scope>NUCLEOTIDE SEQUENCE [LARGE SCALE GENOMIC DNA]</scope>
    <source>
        <strain evidence="1 2">JCM 15395</strain>
    </source>
</reference>
<dbReference type="InterPro" id="IPR000801">
    <property type="entry name" value="Esterase-like"/>
</dbReference>
<dbReference type="InterPro" id="IPR029058">
    <property type="entry name" value="AB_hydrolase_fold"/>
</dbReference>
<dbReference type="Proteomes" id="UP001500866">
    <property type="component" value="Unassembled WGS sequence"/>
</dbReference>
<evidence type="ECO:0000313" key="1">
    <source>
        <dbReference type="EMBL" id="GAA0593385.1"/>
    </source>
</evidence>
<dbReference type="PANTHER" id="PTHR48098">
    <property type="entry name" value="ENTEROCHELIN ESTERASE-RELATED"/>
    <property type="match status" value="1"/>
</dbReference>
<dbReference type="InterPro" id="IPR050583">
    <property type="entry name" value="Mycobacterial_A85_antigen"/>
</dbReference>